<evidence type="ECO:0000256" key="2">
    <source>
        <dbReference type="ARBA" id="ARBA00010004"/>
    </source>
</evidence>
<keyword evidence="12" id="KW-1185">Reference proteome</keyword>
<keyword evidence="7" id="KW-1005">Bacterial flagellum biogenesis</keyword>
<sequence>MQKFQFRLETLLKYRRMQEEQAQVKFAQATQRLLAEQTVLSDLQAKLETNHALMRQRQQEASLTVEQFLIIQRYEELLKDRIVIQTREVQKAEIQRNQCLEILTGCMQKRKLVEKLKERRWSQYQSEILQEKQKYLDEIGVQTFVREETGW</sequence>
<dbReference type="Pfam" id="PF02050">
    <property type="entry name" value="FliJ"/>
    <property type="match status" value="1"/>
</dbReference>
<dbReference type="eggNOG" id="COG2882">
    <property type="taxonomic scope" value="Bacteria"/>
</dbReference>
<name>F7NL44_9FIRM</name>
<evidence type="ECO:0000256" key="3">
    <source>
        <dbReference type="ARBA" id="ARBA00020392"/>
    </source>
</evidence>
<evidence type="ECO:0000256" key="8">
    <source>
        <dbReference type="ARBA" id="ARBA00022927"/>
    </source>
</evidence>
<comment type="subcellular location">
    <subcellularLocation>
        <location evidence="1">Cell membrane</location>
        <topology evidence="1">Peripheral membrane protein</topology>
        <orientation evidence="1">Cytoplasmic side</orientation>
    </subcellularLocation>
</comment>
<evidence type="ECO:0000313" key="11">
    <source>
        <dbReference type="EMBL" id="EGO63149.1"/>
    </source>
</evidence>
<proteinExistence type="inferred from homology"/>
<dbReference type="InterPro" id="IPR012823">
    <property type="entry name" value="Flagell_FliJ"/>
</dbReference>
<dbReference type="GO" id="GO:0006935">
    <property type="term" value="P:chemotaxis"/>
    <property type="evidence" value="ECO:0007669"/>
    <property type="project" value="UniProtKB-KW"/>
</dbReference>
<comment type="caution">
    <text evidence="11">The sequence shown here is derived from an EMBL/GenBank/DDBJ whole genome shotgun (WGS) entry which is preliminary data.</text>
</comment>
<evidence type="ECO:0000256" key="6">
    <source>
        <dbReference type="ARBA" id="ARBA00022500"/>
    </source>
</evidence>
<dbReference type="GO" id="GO:0071973">
    <property type="term" value="P:bacterial-type flagellum-dependent cell motility"/>
    <property type="evidence" value="ECO:0007669"/>
    <property type="project" value="InterPro"/>
</dbReference>
<gene>
    <name evidence="11" type="ORF">ALO_14082</name>
</gene>
<evidence type="ECO:0000256" key="1">
    <source>
        <dbReference type="ARBA" id="ARBA00004413"/>
    </source>
</evidence>
<reference evidence="11 12" key="1">
    <citation type="journal article" date="2011" name="EMBO J.">
        <title>Structural diversity of bacterial flagellar motors.</title>
        <authorList>
            <person name="Chen S."/>
            <person name="Beeby M."/>
            <person name="Murphy G.E."/>
            <person name="Leadbetter J.R."/>
            <person name="Hendrixson D.R."/>
            <person name="Briegel A."/>
            <person name="Li Z."/>
            <person name="Shi J."/>
            <person name="Tocheva E.I."/>
            <person name="Muller A."/>
            <person name="Dobro M.J."/>
            <person name="Jensen G.J."/>
        </authorList>
    </citation>
    <scope>NUCLEOTIDE SEQUENCE [LARGE SCALE GENOMIC DNA]</scope>
    <source>
        <strain evidence="11 12">DSM 6540</strain>
    </source>
</reference>
<dbReference type="OrthoDB" id="2087173at2"/>
<comment type="similarity">
    <text evidence="2">Belongs to the FliJ family.</text>
</comment>
<dbReference type="GO" id="GO:0015031">
    <property type="term" value="P:protein transport"/>
    <property type="evidence" value="ECO:0007669"/>
    <property type="project" value="UniProtKB-KW"/>
</dbReference>
<dbReference type="InterPro" id="IPR053716">
    <property type="entry name" value="Flag_assembly_chemotaxis_eff"/>
</dbReference>
<evidence type="ECO:0000256" key="10">
    <source>
        <dbReference type="ARBA" id="ARBA00023225"/>
    </source>
</evidence>
<evidence type="ECO:0000256" key="9">
    <source>
        <dbReference type="ARBA" id="ARBA00023136"/>
    </source>
</evidence>
<keyword evidence="6" id="KW-0145">Chemotaxis</keyword>
<dbReference type="EMBL" id="AFGF01000126">
    <property type="protein sequence ID" value="EGO63149.1"/>
    <property type="molecule type" value="Genomic_DNA"/>
</dbReference>
<keyword evidence="4" id="KW-0813">Transport</keyword>
<keyword evidence="9" id="KW-0472">Membrane</keyword>
<dbReference type="RefSeq" id="WP_004096840.1">
    <property type="nucleotide sequence ID" value="NZ_AFGF01000126.1"/>
</dbReference>
<keyword evidence="8" id="KW-0653">Protein transport</keyword>
<dbReference type="GO" id="GO:0009288">
    <property type="term" value="C:bacterial-type flagellum"/>
    <property type="evidence" value="ECO:0007669"/>
    <property type="project" value="InterPro"/>
</dbReference>
<keyword evidence="5" id="KW-1003">Cell membrane</keyword>
<evidence type="ECO:0000256" key="4">
    <source>
        <dbReference type="ARBA" id="ARBA00022448"/>
    </source>
</evidence>
<dbReference type="STRING" id="1009370.ALO_14082"/>
<evidence type="ECO:0000256" key="7">
    <source>
        <dbReference type="ARBA" id="ARBA00022795"/>
    </source>
</evidence>
<dbReference type="Proteomes" id="UP000003240">
    <property type="component" value="Unassembled WGS sequence"/>
</dbReference>
<keyword evidence="10" id="KW-1006">Bacterial flagellum protein export</keyword>
<dbReference type="NCBIfam" id="TIGR02473">
    <property type="entry name" value="flagell_FliJ"/>
    <property type="match status" value="1"/>
</dbReference>
<dbReference type="AlphaFoldDB" id="F7NL44"/>
<evidence type="ECO:0000256" key="5">
    <source>
        <dbReference type="ARBA" id="ARBA00022475"/>
    </source>
</evidence>
<dbReference type="Gene3D" id="1.10.287.1700">
    <property type="match status" value="1"/>
</dbReference>
<dbReference type="GO" id="GO:0005886">
    <property type="term" value="C:plasma membrane"/>
    <property type="evidence" value="ECO:0007669"/>
    <property type="project" value="UniProtKB-SubCell"/>
</dbReference>
<accession>F7NL44</accession>
<protein>
    <recommendedName>
        <fullName evidence="3">Flagellar FliJ protein</fullName>
    </recommendedName>
</protein>
<organism evidence="11 12">
    <name type="scientific">Acetonema longum DSM 6540</name>
    <dbReference type="NCBI Taxonomy" id="1009370"/>
    <lineage>
        <taxon>Bacteria</taxon>
        <taxon>Bacillati</taxon>
        <taxon>Bacillota</taxon>
        <taxon>Negativicutes</taxon>
        <taxon>Acetonemataceae</taxon>
        <taxon>Acetonema</taxon>
    </lineage>
</organism>
<dbReference type="GO" id="GO:0044781">
    <property type="term" value="P:bacterial-type flagellum organization"/>
    <property type="evidence" value="ECO:0007669"/>
    <property type="project" value="UniProtKB-KW"/>
</dbReference>
<evidence type="ECO:0000313" key="12">
    <source>
        <dbReference type="Proteomes" id="UP000003240"/>
    </source>
</evidence>